<organism evidence="8 9">
    <name type="scientific">Engelhardtia mirabilis</name>
    <dbReference type="NCBI Taxonomy" id="2528011"/>
    <lineage>
        <taxon>Bacteria</taxon>
        <taxon>Pseudomonadati</taxon>
        <taxon>Planctomycetota</taxon>
        <taxon>Planctomycetia</taxon>
        <taxon>Planctomycetia incertae sedis</taxon>
        <taxon>Engelhardtia</taxon>
    </lineage>
</organism>
<feature type="transmembrane region" description="Helical" evidence="7">
    <location>
        <begin position="414"/>
        <end position="432"/>
    </location>
</feature>
<feature type="transmembrane region" description="Helical" evidence="7">
    <location>
        <begin position="238"/>
        <end position="265"/>
    </location>
</feature>
<feature type="transmembrane region" description="Helical" evidence="7">
    <location>
        <begin position="438"/>
        <end position="460"/>
    </location>
</feature>
<dbReference type="AlphaFoldDB" id="A0A518BNL4"/>
<dbReference type="Proteomes" id="UP000316921">
    <property type="component" value="Chromosome"/>
</dbReference>
<dbReference type="RefSeq" id="WP_145067672.1">
    <property type="nucleotide sequence ID" value="NZ_CP036287.1"/>
</dbReference>
<dbReference type="GO" id="GO:0005886">
    <property type="term" value="C:plasma membrane"/>
    <property type="evidence" value="ECO:0007669"/>
    <property type="project" value="UniProtKB-SubCell"/>
</dbReference>
<dbReference type="InterPro" id="IPR052031">
    <property type="entry name" value="Membrane_Transporter-Flippase"/>
</dbReference>
<evidence type="ECO:0000256" key="2">
    <source>
        <dbReference type="ARBA" id="ARBA00022448"/>
    </source>
</evidence>
<evidence type="ECO:0000256" key="3">
    <source>
        <dbReference type="ARBA" id="ARBA00022475"/>
    </source>
</evidence>
<evidence type="ECO:0000256" key="7">
    <source>
        <dbReference type="SAM" id="Phobius"/>
    </source>
</evidence>
<feature type="transmembrane region" description="Helical" evidence="7">
    <location>
        <begin position="131"/>
        <end position="152"/>
    </location>
</feature>
<feature type="transmembrane region" description="Helical" evidence="7">
    <location>
        <begin position="164"/>
        <end position="185"/>
    </location>
</feature>
<feature type="transmembrane region" description="Helical" evidence="7">
    <location>
        <begin position="334"/>
        <end position="355"/>
    </location>
</feature>
<evidence type="ECO:0000313" key="8">
    <source>
        <dbReference type="EMBL" id="QDU68561.1"/>
    </source>
</evidence>
<dbReference type="InterPro" id="IPR002528">
    <property type="entry name" value="MATE_fam"/>
</dbReference>
<gene>
    <name evidence="8" type="ORF">Pla133_36600</name>
</gene>
<keyword evidence="2" id="KW-0813">Transport</keyword>
<dbReference type="PANTHER" id="PTHR43549:SF2">
    <property type="entry name" value="MULTIDRUG RESISTANCE PROTEIN NORM-RELATED"/>
    <property type="match status" value="1"/>
</dbReference>
<dbReference type="GO" id="GO:0042910">
    <property type="term" value="F:xenobiotic transmembrane transporter activity"/>
    <property type="evidence" value="ECO:0007669"/>
    <property type="project" value="InterPro"/>
</dbReference>
<protein>
    <submittedName>
        <fullName evidence="8">Multidrug efflux protein</fullName>
    </submittedName>
</protein>
<keyword evidence="4 7" id="KW-0812">Transmembrane</keyword>
<dbReference type="EMBL" id="CP036287">
    <property type="protein sequence ID" value="QDU68561.1"/>
    <property type="molecule type" value="Genomic_DNA"/>
</dbReference>
<dbReference type="PANTHER" id="PTHR43549">
    <property type="entry name" value="MULTIDRUG RESISTANCE PROTEIN YPNP-RELATED"/>
    <property type="match status" value="1"/>
</dbReference>
<keyword evidence="6 7" id="KW-0472">Membrane</keyword>
<feature type="transmembrane region" description="Helical" evidence="7">
    <location>
        <begin position="191"/>
        <end position="211"/>
    </location>
</feature>
<dbReference type="Pfam" id="PF01554">
    <property type="entry name" value="MatE"/>
    <property type="match status" value="2"/>
</dbReference>
<feature type="transmembrane region" description="Helical" evidence="7">
    <location>
        <begin position="54"/>
        <end position="74"/>
    </location>
</feature>
<keyword evidence="5 7" id="KW-1133">Transmembrane helix</keyword>
<keyword evidence="3" id="KW-1003">Cell membrane</keyword>
<evidence type="ECO:0000256" key="6">
    <source>
        <dbReference type="ARBA" id="ARBA00023136"/>
    </source>
</evidence>
<keyword evidence="9" id="KW-1185">Reference proteome</keyword>
<feature type="transmembrane region" description="Helical" evidence="7">
    <location>
        <begin position="375"/>
        <end position="394"/>
    </location>
</feature>
<feature type="transmembrane region" description="Helical" evidence="7">
    <location>
        <begin position="285"/>
        <end position="313"/>
    </location>
</feature>
<dbReference type="KEGG" id="pbap:Pla133_36600"/>
<evidence type="ECO:0000256" key="1">
    <source>
        <dbReference type="ARBA" id="ARBA00004651"/>
    </source>
</evidence>
<evidence type="ECO:0000256" key="5">
    <source>
        <dbReference type="ARBA" id="ARBA00022989"/>
    </source>
</evidence>
<feature type="transmembrane region" description="Helical" evidence="7">
    <location>
        <begin position="95"/>
        <end position="116"/>
    </location>
</feature>
<dbReference type="GO" id="GO:0015297">
    <property type="term" value="F:antiporter activity"/>
    <property type="evidence" value="ECO:0007669"/>
    <property type="project" value="InterPro"/>
</dbReference>
<sequence>MTSPAEPQPRIPGILHLAWPLVVSFALRAAFTWVDRIYAAYLPDPDVAQAAIGLAQPIEFLLIACWVGSSNGLTSRLAAAMGAREGARVEQLKRASLRLIWSLVVLFVLIAAAIWFSAPRLGLEANLARGFQVYGVALIGGSALTGFWAILPDSLVKAHQDTRTTMWAGIISSVVNVAFNTLFVFVFHWGLFGIGLSTAIGRLGGLAYSIWKAGQHERARVGAGRDTAPGLYDRPIRALLTIAIPSGLTYVLMAAEGFAVNGILANSHTSSGATGAALKAIQADALAAWSVFGAAVSFLAMPAIAVGVAMLPLAARLGGAAEGGRLRSELRTALLAWAGFGLLVVVPLGLFGWPWLTDVLLESEQAIQFAARARWILPLVVLVLGPFMITRPLFDAMAASRTGLLLSCLRSLGLIVPCTFAGGLIAVAMGASEMGGMLAGNGLGVAGGTTIALVSALRLVRTKVPPQGDRAEAS</sequence>
<evidence type="ECO:0000313" key="9">
    <source>
        <dbReference type="Proteomes" id="UP000316921"/>
    </source>
</evidence>
<feature type="transmembrane region" description="Helical" evidence="7">
    <location>
        <begin position="12"/>
        <end position="34"/>
    </location>
</feature>
<reference evidence="8 9" key="1">
    <citation type="submission" date="2019-02" db="EMBL/GenBank/DDBJ databases">
        <title>Deep-cultivation of Planctomycetes and their phenomic and genomic characterization uncovers novel biology.</title>
        <authorList>
            <person name="Wiegand S."/>
            <person name="Jogler M."/>
            <person name="Boedeker C."/>
            <person name="Pinto D."/>
            <person name="Vollmers J."/>
            <person name="Rivas-Marin E."/>
            <person name="Kohn T."/>
            <person name="Peeters S.H."/>
            <person name="Heuer A."/>
            <person name="Rast P."/>
            <person name="Oberbeckmann S."/>
            <person name="Bunk B."/>
            <person name="Jeske O."/>
            <person name="Meyerdierks A."/>
            <person name="Storesund J.E."/>
            <person name="Kallscheuer N."/>
            <person name="Luecker S."/>
            <person name="Lage O.M."/>
            <person name="Pohl T."/>
            <person name="Merkel B.J."/>
            <person name="Hornburger P."/>
            <person name="Mueller R.-W."/>
            <person name="Bruemmer F."/>
            <person name="Labrenz M."/>
            <person name="Spormann A.M."/>
            <person name="Op den Camp H."/>
            <person name="Overmann J."/>
            <person name="Amann R."/>
            <person name="Jetten M.S.M."/>
            <person name="Mascher T."/>
            <person name="Medema M.H."/>
            <person name="Devos D.P."/>
            <person name="Kaster A.-K."/>
            <person name="Ovreas L."/>
            <person name="Rohde M."/>
            <person name="Galperin M.Y."/>
            <person name="Jogler C."/>
        </authorList>
    </citation>
    <scope>NUCLEOTIDE SEQUENCE [LARGE SCALE GENOMIC DNA]</scope>
    <source>
        <strain evidence="8 9">Pla133</strain>
    </source>
</reference>
<comment type="subcellular location">
    <subcellularLocation>
        <location evidence="1">Cell membrane</location>
        <topology evidence="1">Multi-pass membrane protein</topology>
    </subcellularLocation>
</comment>
<accession>A0A518BNL4</accession>
<name>A0A518BNL4_9BACT</name>
<proteinExistence type="predicted"/>
<evidence type="ECO:0000256" key="4">
    <source>
        <dbReference type="ARBA" id="ARBA00022692"/>
    </source>
</evidence>